<dbReference type="PROSITE" id="PS51384">
    <property type="entry name" value="FAD_FR"/>
    <property type="match status" value="1"/>
</dbReference>
<evidence type="ECO:0000256" key="2">
    <source>
        <dbReference type="ARBA" id="ARBA00022714"/>
    </source>
</evidence>
<keyword evidence="2" id="KW-0001">2Fe-2S</keyword>
<evidence type="ECO:0000313" key="6">
    <source>
        <dbReference type="Proteomes" id="UP000617531"/>
    </source>
</evidence>
<keyword evidence="2" id="KW-0479">Metal-binding</keyword>
<keyword evidence="2" id="KW-0408">Iron</keyword>
<dbReference type="EMBL" id="BNAI01000001">
    <property type="protein sequence ID" value="GHF11635.1"/>
    <property type="molecule type" value="Genomic_DNA"/>
</dbReference>
<evidence type="ECO:0000256" key="3">
    <source>
        <dbReference type="ARBA" id="ARBA00023014"/>
    </source>
</evidence>
<dbReference type="InterPro" id="IPR017938">
    <property type="entry name" value="Riboflavin_synthase-like_b-brl"/>
</dbReference>
<comment type="caution">
    <text evidence="5">The sequence shown here is derived from an EMBL/GenBank/DDBJ whole genome shotgun (WGS) entry which is preliminary data.</text>
</comment>
<dbReference type="GO" id="GO:0051537">
    <property type="term" value="F:2 iron, 2 sulfur cluster binding"/>
    <property type="evidence" value="ECO:0007669"/>
    <property type="project" value="UniProtKB-KW"/>
</dbReference>
<comment type="cofactor">
    <cofactor evidence="1">
        <name>FAD</name>
        <dbReference type="ChEBI" id="CHEBI:57692"/>
    </cofactor>
</comment>
<proteinExistence type="predicted"/>
<dbReference type="Gene3D" id="3.40.50.80">
    <property type="entry name" value="Nucleotide-binding domain of ferredoxin-NADP reductase (FNR) module"/>
    <property type="match status" value="1"/>
</dbReference>
<dbReference type="Proteomes" id="UP000617531">
    <property type="component" value="Unassembled WGS sequence"/>
</dbReference>
<reference evidence="5" key="2">
    <citation type="submission" date="2020-09" db="EMBL/GenBank/DDBJ databases">
        <authorList>
            <person name="Sun Q."/>
            <person name="Zhou Y."/>
        </authorList>
    </citation>
    <scope>NUCLEOTIDE SEQUENCE</scope>
    <source>
        <strain evidence="5">CGMCC 1.16548</strain>
    </source>
</reference>
<dbReference type="PRINTS" id="PR00406">
    <property type="entry name" value="CYTB5RDTASE"/>
</dbReference>
<dbReference type="InterPro" id="IPR001433">
    <property type="entry name" value="OxRdtase_FAD/NAD-bd"/>
</dbReference>
<dbReference type="Gene3D" id="2.40.30.10">
    <property type="entry name" value="Translation factors"/>
    <property type="match status" value="1"/>
</dbReference>
<evidence type="ECO:0000259" key="4">
    <source>
        <dbReference type="PROSITE" id="PS51384"/>
    </source>
</evidence>
<keyword evidence="6" id="KW-1185">Reference proteome</keyword>
<feature type="domain" description="FAD-binding FR-type" evidence="4">
    <location>
        <begin position="7"/>
        <end position="108"/>
    </location>
</feature>
<organism evidence="5 6">
    <name type="scientific">Pseudolysinimonas yzui</name>
    <dbReference type="NCBI Taxonomy" id="2708254"/>
    <lineage>
        <taxon>Bacteria</taxon>
        <taxon>Bacillati</taxon>
        <taxon>Actinomycetota</taxon>
        <taxon>Actinomycetes</taxon>
        <taxon>Micrococcales</taxon>
        <taxon>Microbacteriaceae</taxon>
        <taxon>Pseudolysinimonas</taxon>
    </lineage>
</organism>
<dbReference type="InterPro" id="IPR008333">
    <property type="entry name" value="Cbr1-like_FAD-bd_dom"/>
</dbReference>
<dbReference type="RefSeq" id="WP_191282367.1">
    <property type="nucleotide sequence ID" value="NZ_BNAI01000001.1"/>
</dbReference>
<dbReference type="Pfam" id="PF00175">
    <property type="entry name" value="NAD_binding_1"/>
    <property type="match status" value="1"/>
</dbReference>
<gene>
    <name evidence="5" type="ORF">GCM10011600_11160</name>
</gene>
<dbReference type="AlphaFoldDB" id="A0A8J3GPI9"/>
<dbReference type="GO" id="GO:0016491">
    <property type="term" value="F:oxidoreductase activity"/>
    <property type="evidence" value="ECO:0007669"/>
    <property type="project" value="InterPro"/>
</dbReference>
<dbReference type="SUPFAM" id="SSF63380">
    <property type="entry name" value="Riboflavin synthase domain-like"/>
    <property type="match status" value="1"/>
</dbReference>
<evidence type="ECO:0000313" key="5">
    <source>
        <dbReference type="EMBL" id="GHF11635.1"/>
    </source>
</evidence>
<accession>A0A8J3GPI9</accession>
<dbReference type="Pfam" id="PF00970">
    <property type="entry name" value="FAD_binding_6"/>
    <property type="match status" value="1"/>
</dbReference>
<name>A0A8J3GPI9_9MICO</name>
<keyword evidence="3" id="KW-0411">Iron-sulfur</keyword>
<dbReference type="PANTHER" id="PTHR47354:SF5">
    <property type="entry name" value="PROTEIN RFBI"/>
    <property type="match status" value="1"/>
</dbReference>
<dbReference type="PANTHER" id="PTHR47354">
    <property type="entry name" value="NADH OXIDOREDUCTASE HCR"/>
    <property type="match status" value="1"/>
</dbReference>
<dbReference type="InterPro" id="IPR050415">
    <property type="entry name" value="MRET"/>
</dbReference>
<protein>
    <submittedName>
        <fullName evidence="5">Oxidoreductase</fullName>
    </submittedName>
</protein>
<dbReference type="InterPro" id="IPR017927">
    <property type="entry name" value="FAD-bd_FR_type"/>
</dbReference>
<reference evidence="5" key="1">
    <citation type="journal article" date="2014" name="Int. J. Syst. Evol. Microbiol.">
        <title>Complete genome sequence of Corynebacterium casei LMG S-19264T (=DSM 44701T), isolated from a smear-ripened cheese.</title>
        <authorList>
            <consortium name="US DOE Joint Genome Institute (JGI-PGF)"/>
            <person name="Walter F."/>
            <person name="Albersmeier A."/>
            <person name="Kalinowski J."/>
            <person name="Ruckert C."/>
        </authorList>
    </citation>
    <scope>NUCLEOTIDE SEQUENCE</scope>
    <source>
        <strain evidence="5">CGMCC 1.16548</strain>
    </source>
</reference>
<dbReference type="SUPFAM" id="SSF52343">
    <property type="entry name" value="Ferredoxin reductase-like, C-terminal NADP-linked domain"/>
    <property type="match status" value="1"/>
</dbReference>
<evidence type="ECO:0000256" key="1">
    <source>
        <dbReference type="ARBA" id="ARBA00001974"/>
    </source>
</evidence>
<sequence>MVNRIRPAWLVATVTEVLPETATARRIVLDVPGWPGNDAGSHLDIRLTAPDGYQASRSYSIASYGPSSRVVLSVDDIPTGEVSPFLTHELRAGDQIEVHGPLGAYFVWRPAGFGSTTGPVQLIGGGSGIVPLYAIARAAADAGRMADFRLLTSVRSPEDQFFATELDALAAAGLRIDRVYTRAAPSGWPVAPGRLTRDSLAAVIPDAATIERSYVCGPTPFVEAVAGWLIDLGHSPGTIRTERFGG</sequence>
<dbReference type="InterPro" id="IPR039261">
    <property type="entry name" value="FNR_nucleotide-bd"/>
</dbReference>